<reference evidence="1 2" key="1">
    <citation type="journal article" date="2019" name="Sci. Rep.">
        <title>Orb-weaving spider Araneus ventricosus genome elucidates the spidroin gene catalogue.</title>
        <authorList>
            <person name="Kono N."/>
            <person name="Nakamura H."/>
            <person name="Ohtoshi R."/>
            <person name="Moran D.A.P."/>
            <person name="Shinohara A."/>
            <person name="Yoshida Y."/>
            <person name="Fujiwara M."/>
            <person name="Mori M."/>
            <person name="Tomita M."/>
            <person name="Arakawa K."/>
        </authorList>
    </citation>
    <scope>NUCLEOTIDE SEQUENCE [LARGE SCALE GENOMIC DNA]</scope>
</reference>
<evidence type="ECO:0000313" key="2">
    <source>
        <dbReference type="Proteomes" id="UP000499080"/>
    </source>
</evidence>
<evidence type="ECO:0000313" key="1">
    <source>
        <dbReference type="EMBL" id="GBM98030.1"/>
    </source>
</evidence>
<sequence length="205" mass="24250">MLKTNAELRCLNEDSTEVYMKDLFEKYSTRPGTLEDICLAQFVFEYVPIRSKMQFNEDSFNLEKLEYRRKKKSSVISEYQEVEIVNREEMYNECLDRIEENRRLFSAIADEVLEEALENAQQEVIEIEEEEAQDFIMEKVSQHQNVDILQQGGQEIAVNKTVNRYICPKRISQENICSSISRLNEGQKDFVLHILNSFKLKKHTF</sequence>
<organism evidence="1 2">
    <name type="scientific">Araneus ventricosus</name>
    <name type="common">Orbweaver spider</name>
    <name type="synonym">Epeira ventricosa</name>
    <dbReference type="NCBI Taxonomy" id="182803"/>
    <lineage>
        <taxon>Eukaryota</taxon>
        <taxon>Metazoa</taxon>
        <taxon>Ecdysozoa</taxon>
        <taxon>Arthropoda</taxon>
        <taxon>Chelicerata</taxon>
        <taxon>Arachnida</taxon>
        <taxon>Araneae</taxon>
        <taxon>Araneomorphae</taxon>
        <taxon>Entelegynae</taxon>
        <taxon>Araneoidea</taxon>
        <taxon>Araneidae</taxon>
        <taxon>Araneus</taxon>
    </lineage>
</organism>
<dbReference type="Proteomes" id="UP000499080">
    <property type="component" value="Unassembled WGS sequence"/>
</dbReference>
<keyword evidence="2" id="KW-1185">Reference proteome</keyword>
<comment type="caution">
    <text evidence="1">The sequence shown here is derived from an EMBL/GenBank/DDBJ whole genome shotgun (WGS) entry which is preliminary data.</text>
</comment>
<proteinExistence type="predicted"/>
<gene>
    <name evidence="1" type="ORF">AVEN_151121_1</name>
</gene>
<accession>A0A4Y2K6F3</accession>
<name>A0A4Y2K6F3_ARAVE</name>
<dbReference type="EMBL" id="BGPR01004288">
    <property type="protein sequence ID" value="GBM98030.1"/>
    <property type="molecule type" value="Genomic_DNA"/>
</dbReference>
<dbReference type="AlphaFoldDB" id="A0A4Y2K6F3"/>
<protein>
    <submittedName>
        <fullName evidence="1">Uncharacterized protein</fullName>
    </submittedName>
</protein>
<dbReference type="OrthoDB" id="8361049at2759"/>